<organism evidence="1 2">
    <name type="scientific">Kickxella alabastrina</name>
    <dbReference type="NCBI Taxonomy" id="61397"/>
    <lineage>
        <taxon>Eukaryota</taxon>
        <taxon>Fungi</taxon>
        <taxon>Fungi incertae sedis</taxon>
        <taxon>Zoopagomycota</taxon>
        <taxon>Kickxellomycotina</taxon>
        <taxon>Kickxellomycetes</taxon>
        <taxon>Kickxellales</taxon>
        <taxon>Kickxellaceae</taxon>
        <taxon>Kickxella</taxon>
    </lineage>
</organism>
<gene>
    <name evidence="1" type="ORF">LPJ66_006547</name>
</gene>
<dbReference type="EMBL" id="JANBPG010001050">
    <property type="protein sequence ID" value="KAJ1892098.1"/>
    <property type="molecule type" value="Genomic_DNA"/>
</dbReference>
<name>A0ACC1IBL8_9FUNG</name>
<dbReference type="Proteomes" id="UP001150581">
    <property type="component" value="Unassembled WGS sequence"/>
</dbReference>
<keyword evidence="2" id="KW-1185">Reference proteome</keyword>
<accession>A0ACC1IBL8</accession>
<comment type="caution">
    <text evidence="1">The sequence shown here is derived from an EMBL/GenBank/DDBJ whole genome shotgun (WGS) entry which is preliminary data.</text>
</comment>
<reference evidence="1" key="1">
    <citation type="submission" date="2022-07" db="EMBL/GenBank/DDBJ databases">
        <title>Phylogenomic reconstructions and comparative analyses of Kickxellomycotina fungi.</title>
        <authorList>
            <person name="Reynolds N.K."/>
            <person name="Stajich J.E."/>
            <person name="Barry K."/>
            <person name="Grigoriev I.V."/>
            <person name="Crous P."/>
            <person name="Smith M.E."/>
        </authorList>
    </citation>
    <scope>NUCLEOTIDE SEQUENCE</scope>
    <source>
        <strain evidence="1">Benny 63K</strain>
    </source>
</reference>
<evidence type="ECO:0000313" key="1">
    <source>
        <dbReference type="EMBL" id="KAJ1892098.1"/>
    </source>
</evidence>
<evidence type="ECO:0000313" key="2">
    <source>
        <dbReference type="Proteomes" id="UP001150581"/>
    </source>
</evidence>
<protein>
    <submittedName>
        <fullName evidence="1">Uncharacterized protein</fullName>
    </submittedName>
</protein>
<proteinExistence type="predicted"/>
<sequence>MADQHATDDTQQQNSSMLKKKRRSSSASNEDNRFLLASPSAQPSIKRRNIDNFGEIGLHAASPDLLPSISLFELATTDGDSTIDDAAQSTPSDNASAASKLDSETAATVIQRAWRHIFISGPVKEWAGAKVTVKTLAGISFDDAATLIRSANIVQSSGKLLEILIKTTLAASTEDTEFKFPGRAFVAGHLFAAHPRLLVSSNSHLDTMIESSALTMTESYVQFATAFLHNDVSWYQRQQTFVTSFKAFYSVLDSWKRADTAKLLSAMERHYLELDRLWQSVQRRTLGEGDEAWRVGIQAQRKQLLVKIRTFGGESAVDELLQKQRELRLTYTDPQPSPTPSLVPPPGISTNLGLVSVDGNLITTTANPNLQAEPSNPKDKTPDSVGDLGANDPLIVLTKAIVDHATHDVERILGSFDLTASAALQNTKLAHDIVLDPDMRLEPAATNTLTGAVQQAVTRAFFDHIKRDVESGSGDYIIRMLMQLRLDMRTIIPPTSKIHVALERELDQEWMTVQLSKGALDVQEKYRLVLGIIGNMCAPVRDKSLDALLKSLEAANVNGLAEVAQSVARNSNGNGNGKVELSAAAKKCVEDLLDITRGTMELIRNVRLDVLNYQLQTVVRPWLRTHAVEYERAAMAKALKQRFNNDDAQVLQHTSAWIKGAASREQAGQCSLRATDMNASTRVTAKHAFLEAFLDLCFAPTALDAEDTPATLALDQLRIQHFQNKIQVVLSAAALCVLARNSVQKSGIVQMDESRLRQAAPLFVSILRADDVTMDRIVTAMQQVIPDTENVSGGSIVRLVQKTLAKNDPVYMVMERRLRQFMLTQLDKDEMPGIMARRLDGGDKQSVSATLAKVSLNVVQSEVCALLLRISQLCSFNWQVYSHWYSKSLL</sequence>